<dbReference type="Pfam" id="PF13229">
    <property type="entry name" value="Beta_helix"/>
    <property type="match status" value="1"/>
</dbReference>
<dbReference type="InterPro" id="IPR006633">
    <property type="entry name" value="Carb-bd_sugar_hydrolysis-dom"/>
</dbReference>
<dbReference type="SMART" id="SM00722">
    <property type="entry name" value="CASH"/>
    <property type="match status" value="6"/>
</dbReference>
<dbReference type="InterPro" id="IPR006626">
    <property type="entry name" value="PbH1"/>
</dbReference>
<feature type="domain" description="Carbohydrate-binding/sugar hydrolysis" evidence="4">
    <location>
        <begin position="302"/>
        <end position="434"/>
    </location>
</feature>
<feature type="domain" description="Carbohydrate-binding/sugar hydrolysis" evidence="4">
    <location>
        <begin position="111"/>
        <end position="252"/>
    </location>
</feature>
<gene>
    <name evidence="5" type="ORF">JLLEDACL_00004</name>
</gene>
<dbReference type="InterPro" id="IPR012334">
    <property type="entry name" value="Pectin_lyas_fold"/>
</dbReference>
<dbReference type="Gene3D" id="2.160.20.10">
    <property type="entry name" value="Single-stranded right-handed beta-helix, Pectin lyase-like"/>
    <property type="match status" value="7"/>
</dbReference>
<dbReference type="Pfam" id="PF05048">
    <property type="entry name" value="NosD"/>
    <property type="match status" value="4"/>
</dbReference>
<feature type="domain" description="Carbohydrate-binding/sugar hydrolysis" evidence="4">
    <location>
        <begin position="838"/>
        <end position="985"/>
    </location>
</feature>
<keyword evidence="2" id="KW-0677">Repeat</keyword>
<dbReference type="InterPro" id="IPR007742">
    <property type="entry name" value="NosD_dom"/>
</dbReference>
<organism evidence="5">
    <name type="scientific">Candidatus Methanophaga sp. ANME-1 ERB7</name>
    <dbReference type="NCBI Taxonomy" id="2759913"/>
    <lineage>
        <taxon>Archaea</taxon>
        <taxon>Methanobacteriati</taxon>
        <taxon>Methanobacteriota</taxon>
        <taxon>Stenosarchaea group</taxon>
        <taxon>Methanomicrobia</taxon>
        <taxon>Candidatus Methanophagales</taxon>
        <taxon>Candidatus Methanophagaceae</taxon>
        <taxon>Candidatus Methanophaga</taxon>
    </lineage>
</organism>
<reference evidence="5" key="1">
    <citation type="submission" date="2020-06" db="EMBL/GenBank/DDBJ databases">
        <title>Unique genomic features of the anaerobic methanotrophic archaea.</title>
        <authorList>
            <person name="Chadwick G.L."/>
            <person name="Skennerton C.T."/>
            <person name="Laso-Perez R."/>
            <person name="Leu A.O."/>
            <person name="Speth D.R."/>
            <person name="Yu H."/>
            <person name="Morgan-Lang C."/>
            <person name="Hatzenpichler R."/>
            <person name="Goudeau D."/>
            <person name="Malmstrom R."/>
            <person name="Brazelton W.J."/>
            <person name="Woyke T."/>
            <person name="Hallam S.J."/>
            <person name="Tyson G.W."/>
            <person name="Wegener G."/>
            <person name="Boetius A."/>
            <person name="Orphan V."/>
        </authorList>
    </citation>
    <scope>NUCLEOTIDE SEQUENCE</scope>
</reference>
<sequence length="1398" mass="151228">MPIKNNFGTKYNKKNLGGEKKKKMKTKEREKLFSLVKVSFLKKSFVTAILVISVLALFTAAVAGADDPPCTCGDICVNETGWWRAGGDFKASSTPIQHAIDNATAGNTICVKDGTYNENVDVTKRLTIRSVNGSASTTVQASNPDDHVFEVTADYVNISGFTVKDATSRSATVLGYAGIYLGNVGHCNISNNNVSNNCFGIILESSRNNTITSNNATYNYEFGIGLFDYSSSNTLTNNNASYNGYGIGLFDSCSNTLTGNNASYNHGPESLGIGLSSSGNNTLRNNLMSGNMNQFEAEGFSYSELDNDIDTSNLVDGKPIYYLVDASDNVIDSSSNAGTVYCINCDNVTVKDLNLTKNGNGIHFYNTSNSRIENNHISRCFDGIRLWSSSNNNIITGNSVRHVGYGIVLWMSSGNTITVNNAYNSVDYPLIALDRSDNNTVTNNNVSLGYLGVLIQYSSNNTIANNTVSNTYVQDGITLQDSDNNVITGNNVSNSSLKDGINLEDSCNNTISGNTATSNKEYGICLDFSSNNLIYNNYFNNTNNAYDDGNNIWNITKTLGTNIIGGPYLGGNYWSDYAGEDLDGDGLGDTLLPYNSSGNIMAGGDYHPLVSVEVLPVHNIDTGEDFSTIQDAIDDSNTTDGQTITVDPGTYTENVDVHKSLTIKSTSGNPADTIVQAANPDTVFAVTTDYVNISGFTMTKSEDDGIYLNYVNHCNISSNNVLSNGAGIHLDGSNNNIITGNSVNNSVVPGNGIFLKDSSNNILTNNTVSNNSGYGILLESGNNNLTNNTIFGNLYNFGVYGDSLFHYIQNIDTSNTVNGRPIYYWVNQQNQQVPGNAGFVGVVNSTNITVRDLTLTNENGQGVLFAYTTDSRIENVTTSHNLYGIFLYSSNNNTLSNSIANSNNQWGIYLISSNNNTLSNNIASNNMALVTDGGGICLEDSSYNTLSNNNASSNYWRGINLEGSSNNNLTNNMMSGNRYQNFFIGGYDLSHFTQTIDTSNTVDGRPIYYWVNKQNQQVPDDAGFVGVVNSTNITVSDTNNYGGILFAYTTNSRIENVNASIYGIYGIRLLFSSNNTLSNTALTYDDCSILLYSSNDNMLSNNTVSNSEYGILLEDSSNNILTGNSASNNENAGLFLAGSSNNKLTNNTASNNAACGIFLEYSSNNILTNNTASNNDCGIFLDYSSNNILTGNNASNNGWGIYLEYSNNNILTDNTAYNNVECGIVLQDSSNDILANNTILNNDVGIYLNQSSDNTFINNIASDNTNYDFYSDEFSRSNAVNDLAIASYPTTISFIYDNGIGIKSVTTPEPDPAGKVNISKYVHADSVTDDSWIFLNVSYDNADVTNVVEDSLRLYHWTGTWEEIPGSNVNTAENYVYANVTSFSQIAPFGNQKSEHLG</sequence>
<evidence type="ECO:0000313" key="5">
    <source>
        <dbReference type="EMBL" id="QNO55605.1"/>
    </source>
</evidence>
<protein>
    <recommendedName>
        <fullName evidence="4">Carbohydrate-binding/sugar hydrolysis domain-containing protein</fullName>
    </recommendedName>
</protein>
<dbReference type="PANTHER" id="PTHR22990">
    <property type="entry name" value="F-BOX ONLY PROTEIN"/>
    <property type="match status" value="1"/>
</dbReference>
<feature type="domain" description="Carbohydrate-binding/sugar hydrolysis" evidence="4">
    <location>
        <begin position="1060"/>
        <end position="1204"/>
    </location>
</feature>
<dbReference type="InterPro" id="IPR022441">
    <property type="entry name" value="Para_beta_helix_rpt-2"/>
</dbReference>
<evidence type="ECO:0000256" key="3">
    <source>
        <dbReference type="ARBA" id="ARBA00022786"/>
    </source>
</evidence>
<feature type="domain" description="Carbohydrate-binding/sugar hydrolysis" evidence="4">
    <location>
        <begin position="644"/>
        <end position="779"/>
    </location>
</feature>
<proteinExistence type="predicted"/>
<dbReference type="EMBL" id="MT631623">
    <property type="protein sequence ID" value="QNO55605.1"/>
    <property type="molecule type" value="Genomic_DNA"/>
</dbReference>
<evidence type="ECO:0000256" key="2">
    <source>
        <dbReference type="ARBA" id="ARBA00022737"/>
    </source>
</evidence>
<dbReference type="InterPro" id="IPR039448">
    <property type="entry name" value="Beta_helix"/>
</dbReference>
<dbReference type="NCBIfam" id="TIGR03804">
    <property type="entry name" value="para_beta_helix"/>
    <property type="match status" value="13"/>
</dbReference>
<dbReference type="PANTHER" id="PTHR22990:SF15">
    <property type="entry name" value="F-BOX ONLY PROTEIN 10"/>
    <property type="match status" value="1"/>
</dbReference>
<comment type="pathway">
    <text evidence="1">Protein modification; protein ubiquitination.</text>
</comment>
<dbReference type="SUPFAM" id="SSF51126">
    <property type="entry name" value="Pectin lyase-like"/>
    <property type="match status" value="6"/>
</dbReference>
<accession>A0A7G9Z5S1</accession>
<dbReference type="InterPro" id="IPR011050">
    <property type="entry name" value="Pectin_lyase_fold/virulence"/>
</dbReference>
<dbReference type="SMART" id="SM00710">
    <property type="entry name" value="PbH1"/>
    <property type="match status" value="34"/>
</dbReference>
<feature type="domain" description="Carbohydrate-binding/sugar hydrolysis" evidence="4">
    <location>
        <begin position="449"/>
        <end position="590"/>
    </location>
</feature>
<evidence type="ECO:0000256" key="1">
    <source>
        <dbReference type="ARBA" id="ARBA00004906"/>
    </source>
</evidence>
<dbReference type="InterPro" id="IPR051550">
    <property type="entry name" value="SCF-Subunits/Alg-Epimerases"/>
</dbReference>
<name>A0A7G9Z5S1_9EURY</name>
<evidence type="ECO:0000259" key="4">
    <source>
        <dbReference type="SMART" id="SM00722"/>
    </source>
</evidence>
<keyword evidence="3" id="KW-0833">Ubl conjugation pathway</keyword>